<dbReference type="Gene3D" id="1.10.220.10">
    <property type="entry name" value="Annexin"/>
    <property type="match status" value="4"/>
</dbReference>
<proteinExistence type="inferred from homology"/>
<dbReference type="GO" id="GO:0005634">
    <property type="term" value="C:nucleus"/>
    <property type="evidence" value="ECO:0007669"/>
    <property type="project" value="TreeGrafter"/>
</dbReference>
<dbReference type="InterPro" id="IPR001464">
    <property type="entry name" value="Annexin"/>
</dbReference>
<dbReference type="GO" id="GO:0005544">
    <property type="term" value="F:calcium-dependent phospholipid binding"/>
    <property type="evidence" value="ECO:0007669"/>
    <property type="project" value="InterPro"/>
</dbReference>
<evidence type="ECO:0000256" key="10">
    <source>
        <dbReference type="SAM" id="MobiDB-lite"/>
    </source>
</evidence>
<feature type="compositionally biased region" description="Polar residues" evidence="10">
    <location>
        <begin position="462"/>
        <end position="490"/>
    </location>
</feature>
<dbReference type="InterPro" id="IPR007219">
    <property type="entry name" value="XnlR_reg_dom"/>
</dbReference>
<dbReference type="SMART" id="SM00906">
    <property type="entry name" value="Fungal_trans"/>
    <property type="match status" value="1"/>
</dbReference>
<feature type="compositionally biased region" description="Low complexity" evidence="10">
    <location>
        <begin position="81"/>
        <end position="94"/>
    </location>
</feature>
<feature type="compositionally biased region" description="Pro residues" evidence="10">
    <location>
        <begin position="44"/>
        <end position="58"/>
    </location>
</feature>
<dbReference type="FunFam" id="1.10.220.10:FF:000005">
    <property type="entry name" value="Annexin"/>
    <property type="match status" value="1"/>
</dbReference>
<evidence type="ECO:0000256" key="6">
    <source>
        <dbReference type="ARBA" id="ARBA00023125"/>
    </source>
</evidence>
<dbReference type="EMBL" id="CVMT01000003">
    <property type="protein sequence ID" value="CRG87040.1"/>
    <property type="molecule type" value="Genomic_DNA"/>
</dbReference>
<feature type="region of interest" description="Disordered" evidence="10">
    <location>
        <begin position="1"/>
        <end position="122"/>
    </location>
</feature>
<keyword evidence="7" id="KW-0804">Transcription</keyword>
<feature type="region of interest" description="Disordered" evidence="10">
    <location>
        <begin position="462"/>
        <end position="494"/>
    </location>
</feature>
<feature type="compositionally biased region" description="Pro residues" evidence="10">
    <location>
        <begin position="95"/>
        <end position="109"/>
    </location>
</feature>
<gene>
    <name evidence="12" type="ORF">PISL3812_04054</name>
</gene>
<dbReference type="GO" id="GO:0006351">
    <property type="term" value="P:DNA-templated transcription"/>
    <property type="evidence" value="ECO:0007669"/>
    <property type="project" value="InterPro"/>
</dbReference>
<feature type="compositionally biased region" description="Low complexity" evidence="10">
    <location>
        <begin position="1"/>
        <end position="10"/>
    </location>
</feature>
<dbReference type="GO" id="GO:0000978">
    <property type="term" value="F:RNA polymerase II cis-regulatory region sequence-specific DNA binding"/>
    <property type="evidence" value="ECO:0007669"/>
    <property type="project" value="TreeGrafter"/>
</dbReference>
<keyword evidence="6" id="KW-0238">DNA-binding</keyword>
<dbReference type="CDD" id="cd12148">
    <property type="entry name" value="fungal_TF_MHR"/>
    <property type="match status" value="1"/>
</dbReference>
<dbReference type="Pfam" id="PF00191">
    <property type="entry name" value="Annexin"/>
    <property type="match status" value="3"/>
</dbReference>
<dbReference type="OrthoDB" id="4337792at2759"/>
<dbReference type="GO" id="GO:0008270">
    <property type="term" value="F:zinc ion binding"/>
    <property type="evidence" value="ECO:0007669"/>
    <property type="project" value="InterPro"/>
</dbReference>
<keyword evidence="13" id="KW-1185">Reference proteome</keyword>
<dbReference type="GO" id="GO:0001228">
    <property type="term" value="F:DNA-binding transcription activator activity, RNA polymerase II-specific"/>
    <property type="evidence" value="ECO:0007669"/>
    <property type="project" value="TreeGrafter"/>
</dbReference>
<dbReference type="SUPFAM" id="SSF47874">
    <property type="entry name" value="Annexin"/>
    <property type="match status" value="1"/>
</dbReference>
<comment type="similarity">
    <text evidence="1">Belongs to the annexin family.</text>
</comment>
<keyword evidence="3" id="KW-0677">Repeat</keyword>
<dbReference type="PRINTS" id="PR00196">
    <property type="entry name" value="ANNEXIN"/>
</dbReference>
<dbReference type="Pfam" id="PF04082">
    <property type="entry name" value="Fungal_trans"/>
    <property type="match status" value="1"/>
</dbReference>
<evidence type="ECO:0000256" key="4">
    <source>
        <dbReference type="ARBA" id="ARBA00022833"/>
    </source>
</evidence>
<dbReference type="GO" id="GO:0005509">
    <property type="term" value="F:calcium ion binding"/>
    <property type="evidence" value="ECO:0007669"/>
    <property type="project" value="InterPro"/>
</dbReference>
<protein>
    <submittedName>
        <fullName evidence="12">Annexin A6</fullName>
    </submittedName>
</protein>
<keyword evidence="2" id="KW-0479">Metal-binding</keyword>
<feature type="compositionally biased region" description="Pro residues" evidence="10">
    <location>
        <begin position="69"/>
        <end position="80"/>
    </location>
</feature>
<dbReference type="SMART" id="SM00335">
    <property type="entry name" value="ANX"/>
    <property type="match status" value="4"/>
</dbReference>
<reference evidence="12 13" key="1">
    <citation type="submission" date="2015-04" db="EMBL/GenBank/DDBJ databases">
        <authorList>
            <person name="Syromyatnikov M.Y."/>
            <person name="Popov V.N."/>
        </authorList>
    </citation>
    <scope>NUCLEOTIDE SEQUENCE [LARGE SCALE GENOMIC DNA]</scope>
    <source>
        <strain evidence="12">WF-38-12</strain>
    </source>
</reference>
<dbReference type="InterPro" id="IPR051430">
    <property type="entry name" value="Fungal_TF_Env_Response"/>
</dbReference>
<dbReference type="AlphaFoldDB" id="A0A0U1LWU6"/>
<evidence type="ECO:0000256" key="7">
    <source>
        <dbReference type="ARBA" id="ARBA00023163"/>
    </source>
</evidence>
<evidence type="ECO:0000313" key="13">
    <source>
        <dbReference type="Proteomes" id="UP000054383"/>
    </source>
</evidence>
<evidence type="ECO:0000313" key="12">
    <source>
        <dbReference type="EMBL" id="CRG87040.1"/>
    </source>
</evidence>
<evidence type="ECO:0000259" key="11">
    <source>
        <dbReference type="SMART" id="SM00906"/>
    </source>
</evidence>
<evidence type="ECO:0000256" key="5">
    <source>
        <dbReference type="ARBA" id="ARBA00023015"/>
    </source>
</evidence>
<keyword evidence="5" id="KW-0805">Transcription regulation</keyword>
<evidence type="ECO:0000256" key="3">
    <source>
        <dbReference type="ARBA" id="ARBA00022737"/>
    </source>
</evidence>
<keyword evidence="8" id="KW-0041">Annexin</keyword>
<dbReference type="InterPro" id="IPR018502">
    <property type="entry name" value="Annexin_repeat"/>
</dbReference>
<feature type="compositionally biased region" description="Low complexity" evidence="10">
    <location>
        <begin position="19"/>
        <end position="43"/>
    </location>
</feature>
<organism evidence="12 13">
    <name type="scientific">Talaromyces islandicus</name>
    <name type="common">Penicillium islandicum</name>
    <dbReference type="NCBI Taxonomy" id="28573"/>
    <lineage>
        <taxon>Eukaryota</taxon>
        <taxon>Fungi</taxon>
        <taxon>Dikarya</taxon>
        <taxon>Ascomycota</taxon>
        <taxon>Pezizomycotina</taxon>
        <taxon>Eurotiomycetes</taxon>
        <taxon>Eurotiomycetidae</taxon>
        <taxon>Eurotiales</taxon>
        <taxon>Trichocomaceae</taxon>
        <taxon>Talaromyces</taxon>
        <taxon>Talaromyces sect. Islandici</taxon>
    </lineage>
</organism>
<dbReference type="PROSITE" id="PS51897">
    <property type="entry name" value="ANNEXIN_2"/>
    <property type="match status" value="3"/>
</dbReference>
<evidence type="ECO:0000256" key="2">
    <source>
        <dbReference type="ARBA" id="ARBA00022723"/>
    </source>
</evidence>
<sequence>MNPHQPNYGQGPPPPQGHPPQGYGYYANPPSGQSPQQQPYGYYQPPPGAAPPGYPPHPQQQGQYQHGQYPPPGPQGPYGPPGQQQQFPPAQQYGGPPPGQQQWHQPPPAMQHQSMPPYGGYAVHAPPTPASVGYDTTQKSYVHPVDTSSDVEALRKAMKGMGCDEKALIRILTHTKYSNPWAMVQLVQDYNKRFMRDLAKDLESETRGDFETALLALIRNPLENDVRNLSQALNRAGTDEDALNDVLLCRSNADIRAITAEYKRITGRDLLAEIKDDVDDTMFRFYSMILAAHRAEDAAPAIPAEIDHKVTELQRATEGTIGANAVAVAQIFTSSNDVQIRALRDAYQHKYHRSLDEVIEKEFRGDMEDALLRILQQSTDRAKSDATRLRKPLLKTLRKDKLFINRVVTLYWDRPRLDAAKEAHKKVYGRPLSKEIKDALSGDYEDLIIALPEQIHTEFGTATSAASGQLPSSTVISSANSPTPTSQAATHDSESMRLRLRVQQLEDQLANSTLKPPVSSQPLPNSNIETTHTHLGGTFYVCQERDTLGQHQAIYRSVVHKTRLLGQSHWAVNVLLISDIFESFETHLRENKTNATAGIERCKSLARVIKALRAPSWPTLPTRDLPAKQVADTLVDCYLKTTESIYRILHIPTFRQLYDALWASDAVNNTEMSFIIQLKLVLAIGATTYDEEFSLRIPSIRWIYEAQTWLSEPKFKSRLDIQFLQTNLLLLIAQERVGVGGEMMWISIGSLLRKSICIGLHRDPIHLPQISVFAAEMRRRLWNTILEMTLQSSLTCGGPPLISLNDFDTQPPENYDDNQLMADGPVPKPVNNFTQTSVALALRKTFPQRLAIIKFLNDLSSPGTYEETLRLDKDMRQAYKCLGQTFRGISQSSNGSLPPKLDTRLVDFLMHRYLSSLHIPYFGPGLQETAYAYSRKVVVDSSLKIWRAAYPSPHTSPSGLFDSLETRLEWEGLPRLSVCCSGFYTTAAIQAAFLIAIELRTQAQEEERLGPMLLRPDLLSVLEDAKEWCLSVVRAGETNVKGFLLISIVTAQIGALISGEGQDGFANLLIKAVENVEEQCLPILKDMAKELGQGEGATDGIQQASMSTPLRDMEEWAFLTSDALFNAGNANEMGWVLNDETSSGIPSLW</sequence>
<dbReference type="PANTHER" id="PTHR31944">
    <property type="entry name" value="HEME-RESPONSIVE ZINC FINGER TRANSCRIPTION FACTOR HAP1"/>
    <property type="match status" value="1"/>
</dbReference>
<keyword evidence="4" id="KW-0862">Zinc</keyword>
<name>A0A0U1LWU6_TALIS</name>
<accession>A0A0U1LWU6</accession>
<feature type="domain" description="Xylanolytic transcriptional activator regulatory" evidence="11">
    <location>
        <begin position="744"/>
        <end position="818"/>
    </location>
</feature>
<evidence type="ECO:0000256" key="9">
    <source>
        <dbReference type="ARBA" id="ARBA00023242"/>
    </source>
</evidence>
<dbReference type="Proteomes" id="UP000054383">
    <property type="component" value="Unassembled WGS sequence"/>
</dbReference>
<dbReference type="STRING" id="28573.A0A0U1LWU6"/>
<keyword evidence="9" id="KW-0539">Nucleus</keyword>
<dbReference type="InterPro" id="IPR037104">
    <property type="entry name" value="Annexin_sf"/>
</dbReference>
<dbReference type="PANTHER" id="PTHR31944:SF131">
    <property type="entry name" value="HEME-RESPONSIVE ZINC FINGER TRANSCRIPTION FACTOR HAP1"/>
    <property type="match status" value="1"/>
</dbReference>
<evidence type="ECO:0000256" key="8">
    <source>
        <dbReference type="ARBA" id="ARBA00023216"/>
    </source>
</evidence>
<evidence type="ECO:0000256" key="1">
    <source>
        <dbReference type="ARBA" id="ARBA00007831"/>
    </source>
</evidence>
<feature type="compositionally biased region" description="Low complexity" evidence="10">
    <location>
        <begin position="59"/>
        <end position="68"/>
    </location>
</feature>